<protein>
    <submittedName>
        <fullName evidence="2">Uncharacterized protein</fullName>
    </submittedName>
</protein>
<dbReference type="AlphaFoldDB" id="A0AA40FAL3"/>
<dbReference type="EMBL" id="JAUKUD010000001">
    <property type="protein sequence ID" value="KAK0754302.1"/>
    <property type="molecule type" value="Genomic_DNA"/>
</dbReference>
<accession>A0AA40FAL3</accession>
<evidence type="ECO:0000256" key="1">
    <source>
        <dbReference type="SAM" id="MobiDB-lite"/>
    </source>
</evidence>
<feature type="compositionally biased region" description="Polar residues" evidence="1">
    <location>
        <begin position="19"/>
        <end position="31"/>
    </location>
</feature>
<evidence type="ECO:0000313" key="2">
    <source>
        <dbReference type="EMBL" id="KAK0754302.1"/>
    </source>
</evidence>
<name>A0AA40FAL3_9PEZI</name>
<reference evidence="2" key="1">
    <citation type="submission" date="2023-06" db="EMBL/GenBank/DDBJ databases">
        <title>Genome-scale phylogeny and comparative genomics of the fungal order Sordariales.</title>
        <authorList>
            <consortium name="Lawrence Berkeley National Laboratory"/>
            <person name="Hensen N."/>
            <person name="Bonometti L."/>
            <person name="Westerberg I."/>
            <person name="Brannstrom I.O."/>
            <person name="Guillou S."/>
            <person name="Cros-Aarteil S."/>
            <person name="Calhoun S."/>
            <person name="Haridas S."/>
            <person name="Kuo A."/>
            <person name="Mondo S."/>
            <person name="Pangilinan J."/>
            <person name="Riley R."/>
            <person name="LaButti K."/>
            <person name="Andreopoulos B."/>
            <person name="Lipzen A."/>
            <person name="Chen C."/>
            <person name="Yanf M."/>
            <person name="Daum C."/>
            <person name="Ng V."/>
            <person name="Clum A."/>
            <person name="Steindorff A."/>
            <person name="Ohm R."/>
            <person name="Martin F."/>
            <person name="Silar P."/>
            <person name="Natvig D."/>
            <person name="Lalanne C."/>
            <person name="Gautier V."/>
            <person name="Ament-velasquez S.L."/>
            <person name="Kruys A."/>
            <person name="Hutchinson M.I."/>
            <person name="Powell A.J."/>
            <person name="Barry K."/>
            <person name="Miller A.N."/>
            <person name="Grigoriev I.V."/>
            <person name="Debuchy R."/>
            <person name="Gladieux P."/>
            <person name="Thoren M.H."/>
            <person name="Johannesson H."/>
        </authorList>
    </citation>
    <scope>NUCLEOTIDE SEQUENCE</scope>
    <source>
        <strain evidence="2">SMH3187-1</strain>
    </source>
</reference>
<evidence type="ECO:0000313" key="3">
    <source>
        <dbReference type="Proteomes" id="UP001172155"/>
    </source>
</evidence>
<keyword evidence="3" id="KW-1185">Reference proteome</keyword>
<sequence>MRAWCALYGLCLRPPPQPQSVNHEQRVSSQPLVEGGGGEKSWMMGFRVLFQFHRIRRLMCTVTPHCYY</sequence>
<proteinExistence type="predicted"/>
<organism evidence="2 3">
    <name type="scientific">Schizothecium vesticola</name>
    <dbReference type="NCBI Taxonomy" id="314040"/>
    <lineage>
        <taxon>Eukaryota</taxon>
        <taxon>Fungi</taxon>
        <taxon>Dikarya</taxon>
        <taxon>Ascomycota</taxon>
        <taxon>Pezizomycotina</taxon>
        <taxon>Sordariomycetes</taxon>
        <taxon>Sordariomycetidae</taxon>
        <taxon>Sordariales</taxon>
        <taxon>Schizotheciaceae</taxon>
        <taxon>Schizothecium</taxon>
    </lineage>
</organism>
<feature type="region of interest" description="Disordered" evidence="1">
    <location>
        <begin position="15"/>
        <end position="36"/>
    </location>
</feature>
<gene>
    <name evidence="2" type="ORF">B0T18DRAFT_398921</name>
</gene>
<dbReference type="Proteomes" id="UP001172155">
    <property type="component" value="Unassembled WGS sequence"/>
</dbReference>
<comment type="caution">
    <text evidence="2">The sequence shown here is derived from an EMBL/GenBank/DDBJ whole genome shotgun (WGS) entry which is preliminary data.</text>
</comment>